<feature type="transmembrane region" description="Helical" evidence="8">
    <location>
        <begin position="78"/>
        <end position="111"/>
    </location>
</feature>
<dbReference type="Proteomes" id="UP000229344">
    <property type="component" value="Unassembled WGS sequence"/>
</dbReference>
<comment type="caution">
    <text evidence="10">The sequence shown here is derived from an EMBL/GenBank/DDBJ whole genome shotgun (WGS) entry which is preliminary data.</text>
</comment>
<keyword evidence="7 8" id="KW-0472">Membrane</keyword>
<keyword evidence="2" id="KW-1003">Cell membrane</keyword>
<feature type="transmembrane region" description="Helical" evidence="8">
    <location>
        <begin position="375"/>
        <end position="394"/>
    </location>
</feature>
<evidence type="ECO:0000256" key="8">
    <source>
        <dbReference type="SAM" id="Phobius"/>
    </source>
</evidence>
<keyword evidence="5 8" id="KW-0812">Transmembrane</keyword>
<dbReference type="Pfam" id="PF13231">
    <property type="entry name" value="PMT_2"/>
    <property type="match status" value="1"/>
</dbReference>
<reference evidence="11" key="1">
    <citation type="submission" date="2017-09" db="EMBL/GenBank/DDBJ databases">
        <title>Depth-based differentiation of microbial function through sediment-hosted aquifers and enrichment of novel symbionts in the deep terrestrial subsurface.</title>
        <authorList>
            <person name="Probst A.J."/>
            <person name="Ladd B."/>
            <person name="Jarett J.K."/>
            <person name="Geller-Mcgrath D.E."/>
            <person name="Sieber C.M.K."/>
            <person name="Emerson J.B."/>
            <person name="Anantharaman K."/>
            <person name="Thomas B.C."/>
            <person name="Malmstrom R."/>
            <person name="Stieglmeier M."/>
            <person name="Klingl A."/>
            <person name="Woyke T."/>
            <person name="Ryan C.M."/>
            <person name="Banfield J.F."/>
        </authorList>
    </citation>
    <scope>NUCLEOTIDE SEQUENCE [LARGE SCALE GENOMIC DNA]</scope>
</reference>
<evidence type="ECO:0000313" key="11">
    <source>
        <dbReference type="Proteomes" id="UP000229344"/>
    </source>
</evidence>
<evidence type="ECO:0000256" key="2">
    <source>
        <dbReference type="ARBA" id="ARBA00022475"/>
    </source>
</evidence>
<keyword evidence="6 8" id="KW-1133">Transmembrane helix</keyword>
<sequence length="428" mass="47307">MLRAALYNYRWEISIAVLALATHLFVFFLLVNAQNGDVLATVRVDDGFYELAENIRAGNGFSWNTEAPYLPNTMRTPGYSVLLAGLIEIFGVTGAAIVQLLAATAIPLLGLSIARVLTRSRTVGIIIGIVLALDPTLAQLSFQFYTETVFLIVFFAWLLTILHYFKRPTVTILILSALFLGAAILIKASVQYIPLLLIPFILWVHGKKNWRQSVAHIGILLIIVGAILAPWILRNVQQFDTPALSTQASFVLYTNFAPAVLSIAEDRSFSEVIDTFLTPEEYRGDAITFANEGAYKEKALTIMREHPEATAFVMGKSLFTFFTNDGFYTLLSRSGQNPDNYLAALIMMRLVWIGITLSALIGACAYLLTKRSPSTIFVIILVGYFALISTTAAFGTNPRYRLPVDPIIISLAVVGASLILAKFKREKY</sequence>
<evidence type="ECO:0000313" key="10">
    <source>
        <dbReference type="EMBL" id="PIR84917.1"/>
    </source>
</evidence>
<evidence type="ECO:0000256" key="4">
    <source>
        <dbReference type="ARBA" id="ARBA00022679"/>
    </source>
</evidence>
<gene>
    <name evidence="10" type="ORF">COU16_00150</name>
</gene>
<evidence type="ECO:0000256" key="7">
    <source>
        <dbReference type="ARBA" id="ARBA00023136"/>
    </source>
</evidence>
<keyword evidence="4" id="KW-0808">Transferase</keyword>
<dbReference type="InterPro" id="IPR038731">
    <property type="entry name" value="RgtA/B/C-like"/>
</dbReference>
<comment type="subcellular location">
    <subcellularLocation>
        <location evidence="1">Cell membrane</location>
        <topology evidence="1">Multi-pass membrane protein</topology>
    </subcellularLocation>
</comment>
<dbReference type="AlphaFoldDB" id="A0A2H0UEU9"/>
<feature type="transmembrane region" description="Helical" evidence="8">
    <location>
        <begin position="406"/>
        <end position="423"/>
    </location>
</feature>
<accession>A0A2H0UEU9</accession>
<feature type="transmembrane region" description="Helical" evidence="8">
    <location>
        <begin position="148"/>
        <end position="165"/>
    </location>
</feature>
<dbReference type="GO" id="GO:0005886">
    <property type="term" value="C:plasma membrane"/>
    <property type="evidence" value="ECO:0007669"/>
    <property type="project" value="UniProtKB-SubCell"/>
</dbReference>
<dbReference type="InterPro" id="IPR050297">
    <property type="entry name" value="LipidA_mod_glycosyltrf_83"/>
</dbReference>
<dbReference type="PANTHER" id="PTHR33908:SF11">
    <property type="entry name" value="MEMBRANE PROTEIN"/>
    <property type="match status" value="1"/>
</dbReference>
<feature type="transmembrane region" description="Helical" evidence="8">
    <location>
        <begin position="123"/>
        <end position="142"/>
    </location>
</feature>
<feature type="transmembrane region" description="Helical" evidence="8">
    <location>
        <begin position="311"/>
        <end position="331"/>
    </location>
</feature>
<feature type="transmembrane region" description="Helical" evidence="8">
    <location>
        <begin position="214"/>
        <end position="233"/>
    </location>
</feature>
<evidence type="ECO:0000256" key="1">
    <source>
        <dbReference type="ARBA" id="ARBA00004651"/>
    </source>
</evidence>
<feature type="transmembrane region" description="Helical" evidence="8">
    <location>
        <begin position="12"/>
        <end position="31"/>
    </location>
</feature>
<feature type="transmembrane region" description="Helical" evidence="8">
    <location>
        <begin position="172"/>
        <end position="202"/>
    </location>
</feature>
<evidence type="ECO:0000259" key="9">
    <source>
        <dbReference type="Pfam" id="PF13231"/>
    </source>
</evidence>
<feature type="domain" description="Glycosyltransferase RgtA/B/C/D-like" evidence="9">
    <location>
        <begin position="76"/>
        <end position="226"/>
    </location>
</feature>
<name>A0A2H0UEU9_9BACT</name>
<evidence type="ECO:0000256" key="6">
    <source>
        <dbReference type="ARBA" id="ARBA00022989"/>
    </source>
</evidence>
<dbReference type="PANTHER" id="PTHR33908">
    <property type="entry name" value="MANNOSYLTRANSFERASE YKCB-RELATED"/>
    <property type="match status" value="1"/>
</dbReference>
<proteinExistence type="predicted"/>
<dbReference type="EMBL" id="PFBI01000001">
    <property type="protein sequence ID" value="PIR84917.1"/>
    <property type="molecule type" value="Genomic_DNA"/>
</dbReference>
<dbReference type="GO" id="GO:0009103">
    <property type="term" value="P:lipopolysaccharide biosynthetic process"/>
    <property type="evidence" value="ECO:0007669"/>
    <property type="project" value="UniProtKB-ARBA"/>
</dbReference>
<keyword evidence="3" id="KW-0328">Glycosyltransferase</keyword>
<protein>
    <recommendedName>
        <fullName evidence="9">Glycosyltransferase RgtA/B/C/D-like domain-containing protein</fullName>
    </recommendedName>
</protein>
<dbReference type="GO" id="GO:0016763">
    <property type="term" value="F:pentosyltransferase activity"/>
    <property type="evidence" value="ECO:0007669"/>
    <property type="project" value="TreeGrafter"/>
</dbReference>
<organism evidence="10 11">
    <name type="scientific">Candidatus Kaiserbacteria bacterium CG10_big_fil_rev_8_21_14_0_10_47_16</name>
    <dbReference type="NCBI Taxonomy" id="1974608"/>
    <lineage>
        <taxon>Bacteria</taxon>
        <taxon>Candidatus Kaiseribacteriota</taxon>
    </lineage>
</organism>
<evidence type="ECO:0000256" key="5">
    <source>
        <dbReference type="ARBA" id="ARBA00022692"/>
    </source>
</evidence>
<feature type="transmembrane region" description="Helical" evidence="8">
    <location>
        <begin position="343"/>
        <end position="368"/>
    </location>
</feature>
<evidence type="ECO:0000256" key="3">
    <source>
        <dbReference type="ARBA" id="ARBA00022676"/>
    </source>
</evidence>